<name>A0A1C7H012_9BACE</name>
<gene>
    <name evidence="2" type="ORF">A4V03_06890</name>
</gene>
<feature type="region of interest" description="Disordered" evidence="1">
    <location>
        <begin position="1"/>
        <end position="20"/>
    </location>
</feature>
<evidence type="ECO:0000256" key="1">
    <source>
        <dbReference type="SAM" id="MobiDB-lite"/>
    </source>
</evidence>
<evidence type="ECO:0000313" key="2">
    <source>
        <dbReference type="EMBL" id="ANU57326.1"/>
    </source>
</evidence>
<dbReference type="EMBL" id="CP015401">
    <property type="protein sequence ID" value="ANU57326.1"/>
    <property type="molecule type" value="Genomic_DNA"/>
</dbReference>
<feature type="compositionally biased region" description="Low complexity" evidence="1">
    <location>
        <begin position="1"/>
        <end position="19"/>
    </location>
</feature>
<protein>
    <submittedName>
        <fullName evidence="2">Uncharacterized protein</fullName>
    </submittedName>
</protein>
<organism evidence="2 3">
    <name type="scientific">Bacteroides caecimuris</name>
    <dbReference type="NCBI Taxonomy" id="1796613"/>
    <lineage>
        <taxon>Bacteria</taxon>
        <taxon>Pseudomonadati</taxon>
        <taxon>Bacteroidota</taxon>
        <taxon>Bacteroidia</taxon>
        <taxon>Bacteroidales</taxon>
        <taxon>Bacteroidaceae</taxon>
        <taxon>Bacteroides</taxon>
    </lineage>
</organism>
<dbReference type="AlphaFoldDB" id="A0A1C7H012"/>
<accession>A0A1C7H012</accession>
<reference evidence="3" key="1">
    <citation type="submission" date="2016-04" db="EMBL/GenBank/DDBJ databases">
        <title>Complete Genome Sequences of Twelve Strains of a Stable Defined Moderately Diverse Mouse Microbiota 2 (sDMDMm2).</title>
        <authorList>
            <person name="Uchimura Y."/>
            <person name="Wyss M."/>
            <person name="Brugiroux S."/>
            <person name="Limenitakis J.P."/>
            <person name="Stecher B."/>
            <person name="McCoy K.D."/>
            <person name="Macpherson A.J."/>
        </authorList>
    </citation>
    <scope>NUCLEOTIDE SEQUENCE [LARGE SCALE GENOMIC DNA]</scope>
    <source>
        <strain evidence="3">I48</strain>
    </source>
</reference>
<sequence length="86" mass="9484">MGCNLNPNAASDSYSAPDAPCEPYCVASETSFRKKRMSEKSAPYFFNCKQQQGTIQKVGSIQILLLPEGRGIKVTDDFLDSLFISQ</sequence>
<dbReference type="KEGG" id="bcae:A4V03_06890"/>
<keyword evidence="3" id="KW-1185">Reference proteome</keyword>
<proteinExistence type="predicted"/>
<dbReference type="Proteomes" id="UP000092631">
    <property type="component" value="Chromosome"/>
</dbReference>
<evidence type="ECO:0000313" key="3">
    <source>
        <dbReference type="Proteomes" id="UP000092631"/>
    </source>
</evidence>